<feature type="region of interest" description="Disordered" evidence="1">
    <location>
        <begin position="55"/>
        <end position="75"/>
    </location>
</feature>
<feature type="compositionally biased region" description="Low complexity" evidence="1">
    <location>
        <begin position="202"/>
        <end position="217"/>
    </location>
</feature>
<keyword evidence="3" id="KW-1185">Reference proteome</keyword>
<reference evidence="2" key="1">
    <citation type="journal article" date="2020" name="Stud. Mycol.">
        <title>101 Dothideomycetes genomes: a test case for predicting lifestyles and emergence of pathogens.</title>
        <authorList>
            <person name="Haridas S."/>
            <person name="Albert R."/>
            <person name="Binder M."/>
            <person name="Bloem J."/>
            <person name="Labutti K."/>
            <person name="Salamov A."/>
            <person name="Andreopoulos B."/>
            <person name="Baker S."/>
            <person name="Barry K."/>
            <person name="Bills G."/>
            <person name="Bluhm B."/>
            <person name="Cannon C."/>
            <person name="Castanera R."/>
            <person name="Culley D."/>
            <person name="Daum C."/>
            <person name="Ezra D."/>
            <person name="Gonzalez J."/>
            <person name="Henrissat B."/>
            <person name="Kuo A."/>
            <person name="Liang C."/>
            <person name="Lipzen A."/>
            <person name="Lutzoni F."/>
            <person name="Magnuson J."/>
            <person name="Mondo S."/>
            <person name="Nolan M."/>
            <person name="Ohm R."/>
            <person name="Pangilinan J."/>
            <person name="Park H.-J."/>
            <person name="Ramirez L."/>
            <person name="Alfaro M."/>
            <person name="Sun H."/>
            <person name="Tritt A."/>
            <person name="Yoshinaga Y."/>
            <person name="Zwiers L.-H."/>
            <person name="Turgeon B."/>
            <person name="Goodwin S."/>
            <person name="Spatafora J."/>
            <person name="Crous P."/>
            <person name="Grigoriev I."/>
        </authorList>
    </citation>
    <scope>NUCLEOTIDE SEQUENCE</scope>
    <source>
        <strain evidence="2">CBS 473.64</strain>
    </source>
</reference>
<dbReference type="OrthoDB" id="10559940at2759"/>
<dbReference type="EMBL" id="MU006800">
    <property type="protein sequence ID" value="KAF2636148.1"/>
    <property type="molecule type" value="Genomic_DNA"/>
</dbReference>
<evidence type="ECO:0000313" key="2">
    <source>
        <dbReference type="EMBL" id="KAF2636148.1"/>
    </source>
</evidence>
<gene>
    <name evidence="2" type="ORF">P280DRAFT_522396</name>
</gene>
<proteinExistence type="predicted"/>
<dbReference type="AlphaFoldDB" id="A0A6A6RPN6"/>
<accession>A0A6A6RPN6</accession>
<evidence type="ECO:0000313" key="3">
    <source>
        <dbReference type="Proteomes" id="UP000799753"/>
    </source>
</evidence>
<name>A0A6A6RPN6_9PLEO</name>
<feature type="compositionally biased region" description="Polar residues" evidence="1">
    <location>
        <begin position="66"/>
        <end position="75"/>
    </location>
</feature>
<evidence type="ECO:0000256" key="1">
    <source>
        <dbReference type="SAM" id="MobiDB-lite"/>
    </source>
</evidence>
<feature type="region of interest" description="Disordered" evidence="1">
    <location>
        <begin position="194"/>
        <end position="217"/>
    </location>
</feature>
<protein>
    <submittedName>
        <fullName evidence="2">Uncharacterized protein</fullName>
    </submittedName>
</protein>
<organism evidence="2 3">
    <name type="scientific">Massarina eburnea CBS 473.64</name>
    <dbReference type="NCBI Taxonomy" id="1395130"/>
    <lineage>
        <taxon>Eukaryota</taxon>
        <taxon>Fungi</taxon>
        <taxon>Dikarya</taxon>
        <taxon>Ascomycota</taxon>
        <taxon>Pezizomycotina</taxon>
        <taxon>Dothideomycetes</taxon>
        <taxon>Pleosporomycetidae</taxon>
        <taxon>Pleosporales</taxon>
        <taxon>Massarineae</taxon>
        <taxon>Massarinaceae</taxon>
        <taxon>Massarina</taxon>
    </lineage>
</organism>
<dbReference type="Proteomes" id="UP000799753">
    <property type="component" value="Unassembled WGS sequence"/>
</dbReference>
<sequence>MTIPQEPTKLATIANVRLSHATANILLKHLHTIHESLAIALEFLRGFQEAGWPTPVLPTPKKRGSSKSLPQPNSLPSQIDQDIIVARHLALTAMMRKLVDLDEYPREGEKWVEFMKLNAETQGISEWFVKNHGLSDEDREKEAEMKEMEMVWEWYVDAFAPALVELIELLRHALNDEARWKASTSLECTGIVGEKPLPPLPSDADPTSSSSPISLVPTAGPHAGCTSSFGPMLRTLLSRRAHDPLQRAGFKHKTAAEEAGYDQLSFRARVERATGVALDQ</sequence>